<dbReference type="Proteomes" id="UP001372338">
    <property type="component" value="Unassembled WGS sequence"/>
</dbReference>
<dbReference type="Gene3D" id="3.30.260.10">
    <property type="entry name" value="TCP-1-like chaperonin intermediate domain"/>
    <property type="match status" value="1"/>
</dbReference>
<evidence type="ECO:0000313" key="4">
    <source>
        <dbReference type="Proteomes" id="UP001372338"/>
    </source>
</evidence>
<dbReference type="GO" id="GO:0042026">
    <property type="term" value="P:protein refolding"/>
    <property type="evidence" value="ECO:0007669"/>
    <property type="project" value="InterPro"/>
</dbReference>
<dbReference type="SUPFAM" id="SSF54849">
    <property type="entry name" value="GroEL-intermediate domain like"/>
    <property type="match status" value="1"/>
</dbReference>
<protein>
    <submittedName>
        <fullName evidence="3">Uncharacterized protein</fullName>
    </submittedName>
</protein>
<evidence type="ECO:0000313" key="3">
    <source>
        <dbReference type="EMBL" id="KAK7280831.1"/>
    </source>
</evidence>
<dbReference type="InterPro" id="IPR001844">
    <property type="entry name" value="Cpn60/GroEL"/>
</dbReference>
<organism evidence="3 4">
    <name type="scientific">Crotalaria pallida</name>
    <name type="common">Smooth rattlebox</name>
    <name type="synonym">Crotalaria striata</name>
    <dbReference type="NCBI Taxonomy" id="3830"/>
    <lineage>
        <taxon>Eukaryota</taxon>
        <taxon>Viridiplantae</taxon>
        <taxon>Streptophyta</taxon>
        <taxon>Embryophyta</taxon>
        <taxon>Tracheophyta</taxon>
        <taxon>Spermatophyta</taxon>
        <taxon>Magnoliopsida</taxon>
        <taxon>eudicotyledons</taxon>
        <taxon>Gunneridae</taxon>
        <taxon>Pentapetalae</taxon>
        <taxon>rosids</taxon>
        <taxon>fabids</taxon>
        <taxon>Fabales</taxon>
        <taxon>Fabaceae</taxon>
        <taxon>Papilionoideae</taxon>
        <taxon>50 kb inversion clade</taxon>
        <taxon>genistoids sensu lato</taxon>
        <taxon>core genistoids</taxon>
        <taxon>Crotalarieae</taxon>
        <taxon>Crotalaria</taxon>
    </lineage>
</organism>
<dbReference type="GO" id="GO:0140662">
    <property type="term" value="F:ATP-dependent protein folding chaperone"/>
    <property type="evidence" value="ECO:0007669"/>
    <property type="project" value="InterPro"/>
</dbReference>
<evidence type="ECO:0000256" key="2">
    <source>
        <dbReference type="ARBA" id="ARBA00023186"/>
    </source>
</evidence>
<proteinExistence type="inferred from homology"/>
<comment type="caution">
    <text evidence="3">The sequence shown here is derived from an EMBL/GenBank/DDBJ whole genome shotgun (WGS) entry which is preliminary data.</text>
</comment>
<reference evidence="3 4" key="1">
    <citation type="submission" date="2024-01" db="EMBL/GenBank/DDBJ databases">
        <title>The genomes of 5 underutilized Papilionoideae crops provide insights into root nodulation and disease resistanc.</title>
        <authorList>
            <person name="Yuan L."/>
        </authorList>
    </citation>
    <scope>NUCLEOTIDE SEQUENCE [LARGE SCALE GENOMIC DNA]</scope>
    <source>
        <strain evidence="3">ZHUSHIDOU_FW_LH</strain>
        <tissue evidence="3">Leaf</tissue>
    </source>
</reference>
<sequence length="164" mass="18157">MCLVEDCELADVAAVSAMDNNEVGNMIAEALKKVEKKGVVALEKGKSADNSLRLNVNFMDIHIAIYLSLFVQLSVMPIRSVIGAAKAIVNGACRGDSYLTEPGYIRTTFYWKVFCPEVLEIMNRWLLISGSSERGAISKKLLDLTGLKNYLYPESIRNPKLKPN</sequence>
<gene>
    <name evidence="3" type="ORF">RIF29_08349</name>
</gene>
<name>A0AAN9FTE2_CROPI</name>
<keyword evidence="2" id="KW-0143">Chaperone</keyword>
<dbReference type="PANTHER" id="PTHR45633">
    <property type="entry name" value="60 KDA HEAT SHOCK PROTEIN, MITOCHONDRIAL"/>
    <property type="match status" value="1"/>
</dbReference>
<comment type="similarity">
    <text evidence="1">Belongs to the chaperonin (HSP60) family.</text>
</comment>
<evidence type="ECO:0000256" key="1">
    <source>
        <dbReference type="ARBA" id="ARBA00006607"/>
    </source>
</evidence>
<dbReference type="EMBL" id="JAYWIO010000002">
    <property type="protein sequence ID" value="KAK7280831.1"/>
    <property type="molecule type" value="Genomic_DNA"/>
</dbReference>
<dbReference type="InterPro" id="IPR027410">
    <property type="entry name" value="TCP-1-like_intermed_sf"/>
</dbReference>
<accession>A0AAN9FTE2</accession>
<dbReference type="AlphaFoldDB" id="A0AAN9FTE2"/>
<keyword evidence="4" id="KW-1185">Reference proteome</keyword>